<gene>
    <name evidence="1" type="ORF">WYH_00418</name>
</gene>
<dbReference type="AlphaFoldDB" id="A0A0F7KQN2"/>
<accession>A0A0F7KQN2</accession>
<dbReference type="EMBL" id="CP011452">
    <property type="protein sequence ID" value="AKH41477.1"/>
    <property type="molecule type" value="Genomic_DNA"/>
</dbReference>
<sequence length="196" mass="21414">MRRLAPAIFAGLIGIAMPNAVLAQNAPPPANADPAELAEARAIMEIMFPPAEREETFNTLIAQVASQFRQALPQDAIADPGLRAIVESYLDDIPDRLMPLVRKHLPNIIDGTAIAYTNEFSLEELRRIHEFAKTPAGEHYLVKSASLMGDPAVAAANTAYFADLQQAQRSLQQELSVKLGEYLKNNPEVAEQLNAN</sequence>
<dbReference type="KEGG" id="aay:WYH_00418"/>
<dbReference type="RefSeq" id="WP_046902504.1">
    <property type="nucleotide sequence ID" value="NZ_CP011452.2"/>
</dbReference>
<evidence type="ECO:0000313" key="1">
    <source>
        <dbReference type="EMBL" id="AKH41477.1"/>
    </source>
</evidence>
<protein>
    <submittedName>
        <fullName evidence="1">Uncharacterized protein</fullName>
    </submittedName>
</protein>
<name>A0A0F7KQN2_9SPHN</name>
<dbReference type="PATRIC" id="fig|1267766.3.peg.422"/>
<keyword evidence="2" id="KW-1185">Reference proteome</keyword>
<organism evidence="1 2">
    <name type="scientific">Croceibacterium atlanticum</name>
    <dbReference type="NCBI Taxonomy" id="1267766"/>
    <lineage>
        <taxon>Bacteria</taxon>
        <taxon>Pseudomonadati</taxon>
        <taxon>Pseudomonadota</taxon>
        <taxon>Alphaproteobacteria</taxon>
        <taxon>Sphingomonadales</taxon>
        <taxon>Erythrobacteraceae</taxon>
        <taxon>Croceibacterium</taxon>
    </lineage>
</organism>
<proteinExistence type="predicted"/>
<dbReference type="STRING" id="1267766.WYH_00418"/>
<evidence type="ECO:0000313" key="2">
    <source>
        <dbReference type="Proteomes" id="UP000034392"/>
    </source>
</evidence>
<reference evidence="1" key="1">
    <citation type="submission" date="2015-05" db="EMBL/GenBank/DDBJ databases">
        <title>The complete genome of Altererythrobacter atlanticus strain 26DY36.</title>
        <authorList>
            <person name="Wu Y.-H."/>
            <person name="Cheng H."/>
            <person name="Wu X.-W."/>
        </authorList>
    </citation>
    <scope>NUCLEOTIDE SEQUENCE [LARGE SCALE GENOMIC DNA]</scope>
    <source>
        <strain evidence="1">26DY36</strain>
    </source>
</reference>
<dbReference type="OrthoDB" id="7409988at2"/>
<dbReference type="Proteomes" id="UP000034392">
    <property type="component" value="Chromosome"/>
</dbReference>